<keyword evidence="1" id="KW-1133">Transmembrane helix</keyword>
<dbReference type="EMBL" id="GGEC01019106">
    <property type="protein sequence ID" value="MBW99589.1"/>
    <property type="molecule type" value="Transcribed_RNA"/>
</dbReference>
<dbReference type="AlphaFoldDB" id="A0A2P2K1J9"/>
<evidence type="ECO:0000313" key="2">
    <source>
        <dbReference type="EMBL" id="MBW99589.1"/>
    </source>
</evidence>
<reference evidence="2" key="1">
    <citation type="submission" date="2018-02" db="EMBL/GenBank/DDBJ databases">
        <title>Rhizophora mucronata_Transcriptome.</title>
        <authorList>
            <person name="Meera S.P."/>
            <person name="Sreeshan A."/>
            <person name="Augustine A."/>
        </authorList>
    </citation>
    <scope>NUCLEOTIDE SEQUENCE</scope>
    <source>
        <tissue evidence="2">Leaf</tissue>
    </source>
</reference>
<proteinExistence type="predicted"/>
<evidence type="ECO:0000256" key="1">
    <source>
        <dbReference type="SAM" id="Phobius"/>
    </source>
</evidence>
<protein>
    <submittedName>
        <fullName evidence="2">Uncharacterized protein</fullName>
    </submittedName>
</protein>
<keyword evidence="1" id="KW-0472">Membrane</keyword>
<sequence length="71" mass="7831">MIQSRYSSKLLPHEVLFFLADGNHCMLAWSLTFLNILGLFSLIIPSSGPISLSCSGVWKTAAKILSFCELL</sequence>
<keyword evidence="1" id="KW-0812">Transmembrane</keyword>
<accession>A0A2P2K1J9</accession>
<feature type="transmembrane region" description="Helical" evidence="1">
    <location>
        <begin position="26"/>
        <end position="44"/>
    </location>
</feature>
<organism evidence="2">
    <name type="scientific">Rhizophora mucronata</name>
    <name type="common">Asiatic mangrove</name>
    <dbReference type="NCBI Taxonomy" id="61149"/>
    <lineage>
        <taxon>Eukaryota</taxon>
        <taxon>Viridiplantae</taxon>
        <taxon>Streptophyta</taxon>
        <taxon>Embryophyta</taxon>
        <taxon>Tracheophyta</taxon>
        <taxon>Spermatophyta</taxon>
        <taxon>Magnoliopsida</taxon>
        <taxon>eudicotyledons</taxon>
        <taxon>Gunneridae</taxon>
        <taxon>Pentapetalae</taxon>
        <taxon>rosids</taxon>
        <taxon>fabids</taxon>
        <taxon>Malpighiales</taxon>
        <taxon>Rhizophoraceae</taxon>
        <taxon>Rhizophora</taxon>
    </lineage>
</organism>
<name>A0A2P2K1J9_RHIMU</name>